<protein>
    <recommendedName>
        <fullName evidence="4">Phosphatidate cytidylyltransferase</fullName>
    </recommendedName>
</protein>
<proteinExistence type="predicted"/>
<feature type="transmembrane region" description="Helical" evidence="1">
    <location>
        <begin position="132"/>
        <end position="149"/>
    </location>
</feature>
<accession>A0A2M7S4H9</accession>
<dbReference type="PANTHER" id="PTHR31303">
    <property type="entry name" value="CTP-DEPENDENT DIACYLGLYCEROL KINASE 1"/>
    <property type="match status" value="1"/>
</dbReference>
<feature type="transmembrane region" description="Helical" evidence="1">
    <location>
        <begin position="74"/>
        <end position="94"/>
    </location>
</feature>
<comment type="caution">
    <text evidence="2">The sequence shown here is derived from an EMBL/GenBank/DDBJ whole genome shotgun (WGS) entry which is preliminary data.</text>
</comment>
<evidence type="ECO:0000256" key="1">
    <source>
        <dbReference type="SAM" id="Phobius"/>
    </source>
</evidence>
<keyword evidence="1" id="KW-0812">Transmembrane</keyword>
<reference evidence="3" key="1">
    <citation type="submission" date="2017-09" db="EMBL/GenBank/DDBJ databases">
        <title>Depth-based differentiation of microbial function through sediment-hosted aquifers and enrichment of novel symbionts in the deep terrestrial subsurface.</title>
        <authorList>
            <person name="Probst A.J."/>
            <person name="Ladd B."/>
            <person name="Jarett J.K."/>
            <person name="Geller-Mcgrath D.E."/>
            <person name="Sieber C.M.K."/>
            <person name="Emerson J.B."/>
            <person name="Anantharaman K."/>
            <person name="Thomas B.C."/>
            <person name="Malmstrom R."/>
            <person name="Stieglmeier M."/>
            <person name="Klingl A."/>
            <person name="Woyke T."/>
            <person name="Ryan C.M."/>
            <person name="Banfield J.F."/>
        </authorList>
    </citation>
    <scope>NUCLEOTIDE SEQUENCE [LARGE SCALE GENOMIC DNA]</scope>
</reference>
<sequence length="200" mass="22164">MEGRTKQLIRRKLFRMLTFIYPVLYMKYSQQEVVFVSGVIAAVAVIIESTRFYSPKIKGMTEKVFSAIGKAEEVYRISGITYMALGALFTVVFFRRVIAVPVLICAILGDAVSSLVANKWGGSFRIFRNKSLEGTLACFATCLVAGWLLLRTPLAAEGLDFNLVLAIALLTTLFDVIPIPMDDNISTPLGVGFFAQMLMR</sequence>
<keyword evidence="1" id="KW-1133">Transmembrane helix</keyword>
<evidence type="ECO:0000313" key="3">
    <source>
        <dbReference type="Proteomes" id="UP000229307"/>
    </source>
</evidence>
<dbReference type="Proteomes" id="UP000229307">
    <property type="component" value="Unassembled WGS sequence"/>
</dbReference>
<dbReference type="GO" id="GO:0004143">
    <property type="term" value="F:ATP-dependent diacylglycerol kinase activity"/>
    <property type="evidence" value="ECO:0007669"/>
    <property type="project" value="InterPro"/>
</dbReference>
<feature type="transmembrane region" description="Helical" evidence="1">
    <location>
        <begin position="161"/>
        <end position="179"/>
    </location>
</feature>
<gene>
    <name evidence="2" type="ORF">COY52_12665</name>
</gene>
<feature type="transmembrane region" description="Helical" evidence="1">
    <location>
        <begin position="34"/>
        <end position="53"/>
    </location>
</feature>
<name>A0A2M7S4H9_9BACT</name>
<evidence type="ECO:0000313" key="2">
    <source>
        <dbReference type="EMBL" id="PIZ14437.1"/>
    </source>
</evidence>
<dbReference type="EMBL" id="PFMR01000353">
    <property type="protein sequence ID" value="PIZ14437.1"/>
    <property type="molecule type" value="Genomic_DNA"/>
</dbReference>
<dbReference type="InterPro" id="IPR037997">
    <property type="entry name" value="Dgk1-like"/>
</dbReference>
<organism evidence="2 3">
    <name type="scientific">Candidatus Desantisbacteria bacterium CG_4_10_14_0_8_um_filter_48_22</name>
    <dbReference type="NCBI Taxonomy" id="1974543"/>
    <lineage>
        <taxon>Bacteria</taxon>
        <taxon>Candidatus Desantisiibacteriota</taxon>
    </lineage>
</organism>
<dbReference type="PANTHER" id="PTHR31303:SF1">
    <property type="entry name" value="CTP-DEPENDENT DIACYLGLYCEROL KINASE 1"/>
    <property type="match status" value="1"/>
</dbReference>
<dbReference type="AlphaFoldDB" id="A0A2M7S4H9"/>
<feature type="transmembrane region" description="Helical" evidence="1">
    <location>
        <begin position="100"/>
        <end position="120"/>
    </location>
</feature>
<evidence type="ECO:0008006" key="4">
    <source>
        <dbReference type="Google" id="ProtNLM"/>
    </source>
</evidence>
<keyword evidence="1" id="KW-0472">Membrane</keyword>